<gene>
    <name evidence="2" type="ORF">GZ78_05185</name>
</gene>
<name>A0A081NLN5_9GAMM</name>
<dbReference type="EMBL" id="JOKH01000001">
    <property type="protein sequence ID" value="KEQ19358.1"/>
    <property type="molecule type" value="Genomic_DNA"/>
</dbReference>
<dbReference type="OrthoDB" id="6205446at2"/>
<comment type="caution">
    <text evidence="2">The sequence shown here is derived from an EMBL/GenBank/DDBJ whole genome shotgun (WGS) entry which is preliminary data.</text>
</comment>
<proteinExistence type="predicted"/>
<reference evidence="2 3" key="1">
    <citation type="submission" date="2014-06" db="EMBL/GenBank/DDBJ databases">
        <title>Whole Genome Sequences of Three Symbiotic Endozoicomonas Bacteria.</title>
        <authorList>
            <person name="Neave M.J."/>
            <person name="Apprill A."/>
            <person name="Voolstra C.R."/>
        </authorList>
    </citation>
    <scope>NUCLEOTIDE SEQUENCE [LARGE SCALE GENOMIC DNA]</scope>
    <source>
        <strain evidence="2 3">DSM 25634</strain>
    </source>
</reference>
<feature type="transmembrane region" description="Helical" evidence="1">
    <location>
        <begin position="7"/>
        <end position="30"/>
    </location>
</feature>
<dbReference type="eggNOG" id="ENOG502ZDEU">
    <property type="taxonomic scope" value="Bacteria"/>
</dbReference>
<dbReference type="AlphaFoldDB" id="A0A081NLN5"/>
<protein>
    <submittedName>
        <fullName evidence="2">Uncharacterized protein</fullName>
    </submittedName>
</protein>
<keyword evidence="3" id="KW-1185">Reference proteome</keyword>
<evidence type="ECO:0000313" key="3">
    <source>
        <dbReference type="Proteomes" id="UP000028073"/>
    </source>
</evidence>
<dbReference type="Proteomes" id="UP000028073">
    <property type="component" value="Unassembled WGS sequence"/>
</dbReference>
<keyword evidence="1" id="KW-0472">Membrane</keyword>
<accession>A0A081NLN5</accession>
<dbReference type="STRING" id="1137799.GZ78_05185"/>
<dbReference type="RefSeq" id="WP_034833149.1">
    <property type="nucleotide sequence ID" value="NZ_JOKH01000001.1"/>
</dbReference>
<keyword evidence="1" id="KW-1133">Transmembrane helix</keyword>
<evidence type="ECO:0000256" key="1">
    <source>
        <dbReference type="SAM" id="Phobius"/>
    </source>
</evidence>
<sequence>MINILEWLFMLAFFFLILLFVTLMINAIHFYKKYYKQLSESIDGAFFDSGFLFASSRFMLWGHYCLFPKRAERANVYSIFEALPKSARLQLKLHWFGILSICLLGAGGGIMSKYFLH</sequence>
<keyword evidence="1" id="KW-0812">Transmembrane</keyword>
<feature type="transmembrane region" description="Helical" evidence="1">
    <location>
        <begin position="93"/>
        <end position="116"/>
    </location>
</feature>
<organism evidence="2 3">
    <name type="scientific">Endozoicomonas numazuensis</name>
    <dbReference type="NCBI Taxonomy" id="1137799"/>
    <lineage>
        <taxon>Bacteria</taxon>
        <taxon>Pseudomonadati</taxon>
        <taxon>Pseudomonadota</taxon>
        <taxon>Gammaproteobacteria</taxon>
        <taxon>Oceanospirillales</taxon>
        <taxon>Endozoicomonadaceae</taxon>
        <taxon>Endozoicomonas</taxon>
    </lineage>
</organism>
<evidence type="ECO:0000313" key="2">
    <source>
        <dbReference type="EMBL" id="KEQ19358.1"/>
    </source>
</evidence>